<organism evidence="2">
    <name type="scientific">Bigelowiella natans</name>
    <name type="common">Pedinomonas minutissima</name>
    <name type="synonym">Chlorarachnion sp. (strain CCMP621)</name>
    <dbReference type="NCBI Taxonomy" id="227086"/>
    <lineage>
        <taxon>Eukaryota</taxon>
        <taxon>Sar</taxon>
        <taxon>Rhizaria</taxon>
        <taxon>Cercozoa</taxon>
        <taxon>Chlorarachniophyceae</taxon>
        <taxon>Bigelowiella</taxon>
    </lineage>
</organism>
<gene>
    <name evidence="2" type="ORF">BIGN1055_LOCUS1341</name>
</gene>
<reference evidence="2" key="1">
    <citation type="submission" date="2021-01" db="EMBL/GenBank/DDBJ databases">
        <authorList>
            <person name="Corre E."/>
            <person name="Pelletier E."/>
            <person name="Niang G."/>
            <person name="Scheremetjew M."/>
            <person name="Finn R."/>
            <person name="Kale V."/>
            <person name="Holt S."/>
            <person name="Cochrane G."/>
            <person name="Meng A."/>
            <person name="Brown T."/>
            <person name="Cohen L."/>
        </authorList>
    </citation>
    <scope>NUCLEOTIDE SEQUENCE</scope>
    <source>
        <strain evidence="2">CCMP1258.1</strain>
    </source>
</reference>
<protein>
    <submittedName>
        <fullName evidence="2">Uncharacterized protein</fullName>
    </submittedName>
</protein>
<feature type="region of interest" description="Disordered" evidence="1">
    <location>
        <begin position="63"/>
        <end position="88"/>
    </location>
</feature>
<sequence length="141" mass="15155">MQAAGQNATKLFEKAHAYVNAKATLRPYILGKIRGGTNNFVDGGAAPGTAAAISTAATAAINTTNESSSDDNHEDKDGDCGKDDKYGAVRNTTDRNRYYSVSQLAYDAFENDTQRNALESIGESCTSLLKLFAKDFEENML</sequence>
<evidence type="ECO:0000256" key="1">
    <source>
        <dbReference type="SAM" id="MobiDB-lite"/>
    </source>
</evidence>
<feature type="compositionally biased region" description="Basic and acidic residues" evidence="1">
    <location>
        <begin position="70"/>
        <end position="88"/>
    </location>
</feature>
<accession>A0A7S2P823</accession>
<proteinExistence type="predicted"/>
<dbReference type="AlphaFoldDB" id="A0A7S2P823"/>
<dbReference type="EMBL" id="HBHA01002092">
    <property type="protein sequence ID" value="CAD9581689.1"/>
    <property type="molecule type" value="Transcribed_RNA"/>
</dbReference>
<name>A0A7S2P823_BIGNA</name>
<evidence type="ECO:0000313" key="2">
    <source>
        <dbReference type="EMBL" id="CAD9581689.1"/>
    </source>
</evidence>